<reference evidence="2 3" key="1">
    <citation type="submission" date="2019-08" db="EMBL/GenBank/DDBJ databases">
        <title>Hyperibacter terrae gen. nov., sp. nov. and Hyperibacter viscosus sp. nov., two new members in the family Rhodospirillaceae isolated from the rhizosphere of Hypericum perforatum.</title>
        <authorList>
            <person name="Noviana Z."/>
        </authorList>
    </citation>
    <scope>NUCLEOTIDE SEQUENCE [LARGE SCALE GENOMIC DNA]</scope>
    <source>
        <strain evidence="2 3">R5913</strain>
    </source>
</reference>
<keyword evidence="1" id="KW-1133">Transmembrane helix</keyword>
<evidence type="ECO:0000256" key="1">
    <source>
        <dbReference type="SAM" id="Phobius"/>
    </source>
</evidence>
<name>A0A5J6MRZ0_9PROT</name>
<dbReference type="KEGG" id="htq:FRZ44_47480"/>
<proteinExistence type="predicted"/>
<dbReference type="AlphaFoldDB" id="A0A5J6MRZ0"/>
<evidence type="ECO:0000313" key="2">
    <source>
        <dbReference type="EMBL" id="QEX19435.1"/>
    </source>
</evidence>
<feature type="transmembrane region" description="Helical" evidence="1">
    <location>
        <begin position="248"/>
        <end position="268"/>
    </location>
</feature>
<dbReference type="Proteomes" id="UP000326202">
    <property type="component" value="Chromosome"/>
</dbReference>
<keyword evidence="3" id="KW-1185">Reference proteome</keyword>
<feature type="transmembrane region" description="Helical" evidence="1">
    <location>
        <begin position="215"/>
        <end position="236"/>
    </location>
</feature>
<accession>A0A5J6MRZ0</accession>
<protein>
    <submittedName>
        <fullName evidence="2">Uncharacterized protein</fullName>
    </submittedName>
</protein>
<sequence>MRHPRRARNIALGIFIFGLIALPGAVLIPDHSIPTAWHTALFIAGLMSLLLGGAFALHQHLDMRAHERLLRGEGLVARWRIDPLAWQAFLGLNRQASAEQGALANQLRLVKEAPPEGIEIIVAQDGVLVGGDFQPVPFRGTPRVENVSRLRNDQSACIELNLFYPAVRYTPTRLALRFPIPVGAEDLAAKLVAHYQASELATRGKPGIAFRKPKLFRNISLIIALLCAASFVGGLLLKDNRELGDLPLFMAVIGAVAGIGAVLLLLIVQIKLTLDRKAEG</sequence>
<keyword evidence="1" id="KW-0472">Membrane</keyword>
<gene>
    <name evidence="2" type="ORF">FRZ44_47480</name>
</gene>
<evidence type="ECO:0000313" key="3">
    <source>
        <dbReference type="Proteomes" id="UP000326202"/>
    </source>
</evidence>
<dbReference type="EMBL" id="CP042906">
    <property type="protein sequence ID" value="QEX19435.1"/>
    <property type="molecule type" value="Genomic_DNA"/>
</dbReference>
<feature type="transmembrane region" description="Helical" evidence="1">
    <location>
        <begin position="37"/>
        <end position="58"/>
    </location>
</feature>
<organism evidence="2 3">
    <name type="scientific">Hypericibacter terrae</name>
    <dbReference type="NCBI Taxonomy" id="2602015"/>
    <lineage>
        <taxon>Bacteria</taxon>
        <taxon>Pseudomonadati</taxon>
        <taxon>Pseudomonadota</taxon>
        <taxon>Alphaproteobacteria</taxon>
        <taxon>Rhodospirillales</taxon>
        <taxon>Dongiaceae</taxon>
        <taxon>Hypericibacter</taxon>
    </lineage>
</organism>
<dbReference type="RefSeq" id="WP_191908272.1">
    <property type="nucleotide sequence ID" value="NZ_CP042906.1"/>
</dbReference>
<keyword evidence="1" id="KW-0812">Transmembrane</keyword>